<evidence type="ECO:0000313" key="1">
    <source>
        <dbReference type="EMBL" id="KAK8596797.1"/>
    </source>
</evidence>
<name>A0ABR2G9P5_9ROSI</name>
<sequence>MSLVSMVIRLAKNGLISLIWREQNHKQFQGVEPIAEAIVQQVKEMVKLKLSGKQTHSGNQISRLVCSEWV</sequence>
<dbReference type="EMBL" id="JBBPBM010000002">
    <property type="protein sequence ID" value="KAK8596797.1"/>
    <property type="molecule type" value="Genomic_DNA"/>
</dbReference>
<keyword evidence="2" id="KW-1185">Reference proteome</keyword>
<evidence type="ECO:0000313" key="2">
    <source>
        <dbReference type="Proteomes" id="UP001472677"/>
    </source>
</evidence>
<gene>
    <name evidence="1" type="ORF">V6N12_065276</name>
</gene>
<organism evidence="1 2">
    <name type="scientific">Hibiscus sabdariffa</name>
    <name type="common">roselle</name>
    <dbReference type="NCBI Taxonomy" id="183260"/>
    <lineage>
        <taxon>Eukaryota</taxon>
        <taxon>Viridiplantae</taxon>
        <taxon>Streptophyta</taxon>
        <taxon>Embryophyta</taxon>
        <taxon>Tracheophyta</taxon>
        <taxon>Spermatophyta</taxon>
        <taxon>Magnoliopsida</taxon>
        <taxon>eudicotyledons</taxon>
        <taxon>Gunneridae</taxon>
        <taxon>Pentapetalae</taxon>
        <taxon>rosids</taxon>
        <taxon>malvids</taxon>
        <taxon>Malvales</taxon>
        <taxon>Malvaceae</taxon>
        <taxon>Malvoideae</taxon>
        <taxon>Hibiscus</taxon>
    </lineage>
</organism>
<accession>A0ABR2G9P5</accession>
<dbReference type="Proteomes" id="UP001472677">
    <property type="component" value="Unassembled WGS sequence"/>
</dbReference>
<reference evidence="1 2" key="1">
    <citation type="journal article" date="2024" name="G3 (Bethesda)">
        <title>Genome assembly of Hibiscus sabdariffa L. provides insights into metabolisms of medicinal natural products.</title>
        <authorList>
            <person name="Kim T."/>
        </authorList>
    </citation>
    <scope>NUCLEOTIDE SEQUENCE [LARGE SCALE GENOMIC DNA]</scope>
    <source>
        <strain evidence="1">TK-2024</strain>
        <tissue evidence="1">Old leaves</tissue>
    </source>
</reference>
<proteinExistence type="predicted"/>
<protein>
    <submittedName>
        <fullName evidence="1">Uncharacterized protein</fullName>
    </submittedName>
</protein>
<comment type="caution">
    <text evidence="1">The sequence shown here is derived from an EMBL/GenBank/DDBJ whole genome shotgun (WGS) entry which is preliminary data.</text>
</comment>